<comment type="caution">
    <text evidence="2">The sequence shown here is derived from an EMBL/GenBank/DDBJ whole genome shotgun (WGS) entry which is preliminary data.</text>
</comment>
<accession>A0A8B6CNR9</accession>
<dbReference type="PANTHER" id="PTHR45703">
    <property type="entry name" value="DYNEIN HEAVY CHAIN"/>
    <property type="match status" value="1"/>
</dbReference>
<dbReference type="PANTHER" id="PTHR45703:SF32">
    <property type="entry name" value="DYNEINS HEAVY CHAIN"/>
    <property type="match status" value="1"/>
</dbReference>
<organism evidence="2 3">
    <name type="scientific">Mytilus galloprovincialis</name>
    <name type="common">Mediterranean mussel</name>
    <dbReference type="NCBI Taxonomy" id="29158"/>
    <lineage>
        <taxon>Eukaryota</taxon>
        <taxon>Metazoa</taxon>
        <taxon>Spiralia</taxon>
        <taxon>Lophotrochozoa</taxon>
        <taxon>Mollusca</taxon>
        <taxon>Bivalvia</taxon>
        <taxon>Autobranchia</taxon>
        <taxon>Pteriomorphia</taxon>
        <taxon>Mytilida</taxon>
        <taxon>Mytiloidea</taxon>
        <taxon>Mytilidae</taxon>
        <taxon>Mytilinae</taxon>
        <taxon>Mytilus</taxon>
    </lineage>
</organism>
<dbReference type="GO" id="GO:0030286">
    <property type="term" value="C:dynein complex"/>
    <property type="evidence" value="ECO:0007669"/>
    <property type="project" value="InterPro"/>
</dbReference>
<dbReference type="InterPro" id="IPR035699">
    <property type="entry name" value="AAA_6"/>
</dbReference>
<evidence type="ECO:0000259" key="1">
    <source>
        <dbReference type="Pfam" id="PF12774"/>
    </source>
</evidence>
<dbReference type="GO" id="GO:0051959">
    <property type="term" value="F:dynein light intermediate chain binding"/>
    <property type="evidence" value="ECO:0007669"/>
    <property type="project" value="InterPro"/>
</dbReference>
<feature type="domain" description="Dynein heavy chain hydrolytic ATP-binding dynein motor region" evidence="1">
    <location>
        <begin position="26"/>
        <end position="120"/>
    </location>
</feature>
<name>A0A8B6CNR9_MYTGA</name>
<dbReference type="OrthoDB" id="424310at2759"/>
<dbReference type="InterPro" id="IPR027417">
    <property type="entry name" value="P-loop_NTPase"/>
</dbReference>
<dbReference type="AlphaFoldDB" id="A0A8B6CNR9"/>
<dbReference type="GO" id="GO:0007018">
    <property type="term" value="P:microtubule-based movement"/>
    <property type="evidence" value="ECO:0007669"/>
    <property type="project" value="InterPro"/>
</dbReference>
<dbReference type="InterPro" id="IPR043157">
    <property type="entry name" value="Dynein_AAA1S"/>
</dbReference>
<proteinExistence type="predicted"/>
<keyword evidence="3" id="KW-1185">Reference proteome</keyword>
<dbReference type="GO" id="GO:0005524">
    <property type="term" value="F:ATP binding"/>
    <property type="evidence" value="ECO:0007669"/>
    <property type="project" value="InterPro"/>
</dbReference>
<protein>
    <recommendedName>
        <fullName evidence="1">Dynein heavy chain hydrolytic ATP-binding dynein motor region domain-containing protein</fullName>
    </recommendedName>
</protein>
<dbReference type="Pfam" id="PF12774">
    <property type="entry name" value="AAA_6"/>
    <property type="match status" value="1"/>
</dbReference>
<dbReference type="Gene3D" id="1.10.8.710">
    <property type="match status" value="1"/>
</dbReference>
<evidence type="ECO:0000313" key="2">
    <source>
        <dbReference type="EMBL" id="VDI07907.1"/>
    </source>
</evidence>
<dbReference type="InterPro" id="IPR026983">
    <property type="entry name" value="DHC"/>
</dbReference>
<dbReference type="Proteomes" id="UP000596742">
    <property type="component" value="Unassembled WGS sequence"/>
</dbReference>
<reference evidence="2" key="1">
    <citation type="submission" date="2018-11" db="EMBL/GenBank/DDBJ databases">
        <authorList>
            <person name="Alioto T."/>
            <person name="Alioto T."/>
        </authorList>
    </citation>
    <scope>NUCLEOTIDE SEQUENCE</scope>
</reference>
<dbReference type="Gene3D" id="3.40.50.300">
    <property type="entry name" value="P-loop containing nucleotide triphosphate hydrolases"/>
    <property type="match status" value="1"/>
</dbReference>
<dbReference type="GO" id="GO:0045505">
    <property type="term" value="F:dynein intermediate chain binding"/>
    <property type="evidence" value="ECO:0007669"/>
    <property type="project" value="InterPro"/>
</dbReference>
<evidence type="ECO:0000313" key="3">
    <source>
        <dbReference type="Proteomes" id="UP000596742"/>
    </source>
</evidence>
<gene>
    <name evidence="2" type="ORF">MGAL_10B034880</name>
</gene>
<dbReference type="EMBL" id="UYJE01002111">
    <property type="protein sequence ID" value="VDI07907.1"/>
    <property type="molecule type" value="Genomic_DNA"/>
</dbReference>
<sequence>MSSKSVLEHFTVPDDFQNGNTFKGKCYAGRTELPDNLKSMFRPIAMVTPDSMLISEITLFGEGFGNCKALAKKTYTLYSLAEQQLSKQDHYDFGLRALVSVLRYAGKKKRNSPNLSDEEVNKFS</sequence>